<protein>
    <submittedName>
        <fullName evidence="6">Molybdopterin-dependent oxidoreductase</fullName>
    </submittedName>
</protein>
<dbReference type="PANTHER" id="PTHR43742:SF6">
    <property type="entry name" value="OXIDOREDUCTASE YYAE-RELATED"/>
    <property type="match status" value="1"/>
</dbReference>
<dbReference type="Gene3D" id="3.40.50.740">
    <property type="match status" value="1"/>
</dbReference>
<evidence type="ECO:0000259" key="5">
    <source>
        <dbReference type="PROSITE" id="PS51669"/>
    </source>
</evidence>
<dbReference type="Pfam" id="PF00384">
    <property type="entry name" value="Molybdopterin"/>
    <property type="match status" value="1"/>
</dbReference>
<evidence type="ECO:0000256" key="4">
    <source>
        <dbReference type="ARBA" id="ARBA00023014"/>
    </source>
</evidence>
<comment type="similarity">
    <text evidence="1">Belongs to the prokaryotic molybdopterin-containing oxidoreductase family.</text>
</comment>
<name>A0ABX1Q5T5_9RHOO</name>
<reference evidence="6 7" key="1">
    <citation type="submission" date="2019-12" db="EMBL/GenBank/DDBJ databases">
        <title>Comparative genomics gives insights into the taxonomy of the Azoarcus-Aromatoleum group and reveals separate origins of nif in the plant-associated Azoarcus and non-plant-associated Aromatoleum sub-groups.</title>
        <authorList>
            <person name="Lafos M."/>
            <person name="Maluk M."/>
            <person name="Batista M."/>
            <person name="Junghare M."/>
            <person name="Carmona M."/>
            <person name="Faoro H."/>
            <person name="Cruz L.M."/>
            <person name="Battistoni F."/>
            <person name="De Souza E."/>
            <person name="Pedrosa F."/>
            <person name="Chen W.-M."/>
            <person name="Poole P.S."/>
            <person name="Dixon R.A."/>
            <person name="James E.K."/>
        </authorList>
    </citation>
    <scope>NUCLEOTIDE SEQUENCE [LARGE SCALE GENOMIC DNA]</scope>
    <source>
        <strain evidence="6 7">22Lin</strain>
    </source>
</reference>
<dbReference type="Gene3D" id="2.20.25.90">
    <property type="entry name" value="ADC-like domains"/>
    <property type="match status" value="1"/>
</dbReference>
<organism evidence="6 7">
    <name type="scientific">Aromatoleum diolicum</name>
    <dbReference type="NCBI Taxonomy" id="75796"/>
    <lineage>
        <taxon>Bacteria</taxon>
        <taxon>Pseudomonadati</taxon>
        <taxon>Pseudomonadota</taxon>
        <taxon>Betaproteobacteria</taxon>
        <taxon>Rhodocyclales</taxon>
        <taxon>Rhodocyclaceae</taxon>
        <taxon>Aromatoleum</taxon>
    </lineage>
</organism>
<dbReference type="Pfam" id="PF01568">
    <property type="entry name" value="Molydop_binding"/>
    <property type="match status" value="1"/>
</dbReference>
<sequence>MPIHSEETRSMIETHKSFCRFCHVFCGIQVDVDKAANRVVAVRPDRDNLVSQGYTCPKGRAEMERLYHPNRLLSSRKRVGDEFVDIGKRQALDEVGAKLREIIDQHGPESVAVYIGDAGHRMSASGPWFVRKWLDAIGSRGFYTSYTVDSPSLVVAMQRLWGSLMPFSLFDIDHADVCMFIATNPVVSHMLTMPQSNPSKRLRDARKRGMKLIVIDPRRCEVAKVADIHLQVKPGEDATLLAALIKVILDRRLYAQDYVAQFGSGLAELHDAVGSFDLDYASRRTGVPAQLIEDAAVAFATAGSGAATSGTGLHMARHQNLTTQLVMTLNALCGRYDRRGGMLAMPGTLAPEMPEGSGPIPLPLHPGPVSRVRGIRALTNWLGVEEMPSNTLTDEILTPGKGQIRALIVHGGNPALVFPDEAGTVKALKSLDLLVVNELFMSATAKYADYVLACRHPYERADVPRLMDAFFPFPYSQYTPPLVQAPDSVFQEFEVFWDLARQLGVKLDIPGISMEHQPTADEMLDGLNAGSRIPMAKIREHAEGHIWGDTVSRAGHILPGMIGNANKRFDLAHPEVVAELREVQTEYWAEGGGYAPSDEHAFRMITYREDDVYCTQGQNLPDLRRRIPYNPVMMNPDDMQALGLADGDAVKVSSSYGSVEGLVAGGVEFPRGVIGIAHGWGDPAEPGGPREKGINVQRLIPDDQDFDPITGLAQMSAIAVSVVPLAQGH</sequence>
<dbReference type="Pfam" id="PF04879">
    <property type="entry name" value="Molybdop_Fe4S4"/>
    <property type="match status" value="1"/>
</dbReference>
<dbReference type="SUPFAM" id="SSF53706">
    <property type="entry name" value="Formate dehydrogenase/DMSO reductase, domains 1-3"/>
    <property type="match status" value="1"/>
</dbReference>
<evidence type="ECO:0000313" key="7">
    <source>
        <dbReference type="Proteomes" id="UP000648984"/>
    </source>
</evidence>
<keyword evidence="3" id="KW-0408">Iron</keyword>
<dbReference type="Gene3D" id="3.40.228.10">
    <property type="entry name" value="Dimethylsulfoxide Reductase, domain 2"/>
    <property type="match status" value="1"/>
</dbReference>
<keyword evidence="4" id="KW-0411">Iron-sulfur</keyword>
<dbReference type="InterPro" id="IPR050612">
    <property type="entry name" value="Prok_Mopterin_Oxidored"/>
</dbReference>
<dbReference type="Gene3D" id="2.40.40.20">
    <property type="match status" value="1"/>
</dbReference>
<keyword evidence="7" id="KW-1185">Reference proteome</keyword>
<dbReference type="SUPFAM" id="SSF50692">
    <property type="entry name" value="ADC-like"/>
    <property type="match status" value="1"/>
</dbReference>
<dbReference type="PROSITE" id="PS51669">
    <property type="entry name" value="4FE4S_MOW_BIS_MGD"/>
    <property type="match status" value="1"/>
</dbReference>
<dbReference type="InterPro" id="IPR006657">
    <property type="entry name" value="MoPterin_dinucl-bd_dom"/>
</dbReference>
<comment type="caution">
    <text evidence="6">The sequence shown here is derived from an EMBL/GenBank/DDBJ whole genome shotgun (WGS) entry which is preliminary data.</text>
</comment>
<proteinExistence type="inferred from homology"/>
<dbReference type="InterPro" id="IPR006656">
    <property type="entry name" value="Mopterin_OxRdtase"/>
</dbReference>
<gene>
    <name evidence="6" type="ORF">GPA25_02735</name>
</gene>
<dbReference type="InterPro" id="IPR009010">
    <property type="entry name" value="Asp_de-COase-like_dom_sf"/>
</dbReference>
<dbReference type="InterPro" id="IPR006963">
    <property type="entry name" value="Mopterin_OxRdtase_4Fe-4S_dom"/>
</dbReference>
<dbReference type="SMART" id="SM00926">
    <property type="entry name" value="Molybdop_Fe4S4"/>
    <property type="match status" value="1"/>
</dbReference>
<keyword evidence="2" id="KW-0479">Metal-binding</keyword>
<accession>A0ABX1Q5T5</accession>
<evidence type="ECO:0000256" key="1">
    <source>
        <dbReference type="ARBA" id="ARBA00010312"/>
    </source>
</evidence>
<dbReference type="Proteomes" id="UP000648984">
    <property type="component" value="Unassembled WGS sequence"/>
</dbReference>
<feature type="domain" description="4Fe-4S Mo/W bis-MGD-type" evidence="5">
    <location>
        <begin position="12"/>
        <end position="70"/>
    </location>
</feature>
<dbReference type="PANTHER" id="PTHR43742">
    <property type="entry name" value="TRIMETHYLAMINE-N-OXIDE REDUCTASE"/>
    <property type="match status" value="1"/>
</dbReference>
<evidence type="ECO:0000313" key="6">
    <source>
        <dbReference type="EMBL" id="NMG73668.1"/>
    </source>
</evidence>
<evidence type="ECO:0000256" key="2">
    <source>
        <dbReference type="ARBA" id="ARBA00022723"/>
    </source>
</evidence>
<evidence type="ECO:0000256" key="3">
    <source>
        <dbReference type="ARBA" id="ARBA00023004"/>
    </source>
</evidence>
<dbReference type="EMBL" id="WTVQ01000003">
    <property type="protein sequence ID" value="NMG73668.1"/>
    <property type="molecule type" value="Genomic_DNA"/>
</dbReference>